<sequence length="56" mass="6165">MWKKGIHTDLSHTTNHTPVYLARVPFEVATHACVPGRVLGHAKTVGYTDLCNTGVY</sequence>
<protein>
    <submittedName>
        <fullName evidence="1">Formate--tetrahydrofolate ligase 1</fullName>
    </submittedName>
</protein>
<keyword evidence="1" id="KW-0436">Ligase</keyword>
<gene>
    <name evidence="1" type="ORF">F383_19875</name>
</gene>
<dbReference type="GO" id="GO:0016874">
    <property type="term" value="F:ligase activity"/>
    <property type="evidence" value="ECO:0007669"/>
    <property type="project" value="UniProtKB-KW"/>
</dbReference>
<evidence type="ECO:0000313" key="1">
    <source>
        <dbReference type="EMBL" id="KHG14076.1"/>
    </source>
</evidence>
<evidence type="ECO:0000313" key="2">
    <source>
        <dbReference type="Proteomes" id="UP000032142"/>
    </source>
</evidence>
<name>A0A0B0NSJ7_GOSAR</name>
<keyword evidence="2" id="KW-1185">Reference proteome</keyword>
<dbReference type="EMBL" id="KN400805">
    <property type="protein sequence ID" value="KHG14076.1"/>
    <property type="molecule type" value="Genomic_DNA"/>
</dbReference>
<dbReference type="AlphaFoldDB" id="A0A0B0NSJ7"/>
<accession>A0A0B0NSJ7</accession>
<dbReference type="Proteomes" id="UP000032142">
    <property type="component" value="Unassembled WGS sequence"/>
</dbReference>
<reference evidence="2" key="1">
    <citation type="submission" date="2014-09" db="EMBL/GenBank/DDBJ databases">
        <authorList>
            <person name="Mudge J."/>
            <person name="Ramaraj T."/>
            <person name="Lindquist I.E."/>
            <person name="Bharti A.K."/>
            <person name="Sundararajan A."/>
            <person name="Cameron C.T."/>
            <person name="Woodward J.E."/>
            <person name="May G.D."/>
            <person name="Brubaker C."/>
            <person name="Broadhvest J."/>
            <person name="Wilkins T.A."/>
        </authorList>
    </citation>
    <scope>NUCLEOTIDE SEQUENCE</scope>
    <source>
        <strain evidence="2">cv. AKA8401</strain>
    </source>
</reference>
<proteinExistence type="predicted"/>
<organism evidence="1 2">
    <name type="scientific">Gossypium arboreum</name>
    <name type="common">Tree cotton</name>
    <name type="synonym">Gossypium nanking</name>
    <dbReference type="NCBI Taxonomy" id="29729"/>
    <lineage>
        <taxon>Eukaryota</taxon>
        <taxon>Viridiplantae</taxon>
        <taxon>Streptophyta</taxon>
        <taxon>Embryophyta</taxon>
        <taxon>Tracheophyta</taxon>
        <taxon>Spermatophyta</taxon>
        <taxon>Magnoliopsida</taxon>
        <taxon>eudicotyledons</taxon>
        <taxon>Gunneridae</taxon>
        <taxon>Pentapetalae</taxon>
        <taxon>rosids</taxon>
        <taxon>malvids</taxon>
        <taxon>Malvales</taxon>
        <taxon>Malvaceae</taxon>
        <taxon>Malvoideae</taxon>
        <taxon>Gossypium</taxon>
    </lineage>
</organism>